<proteinExistence type="predicted"/>
<evidence type="ECO:0000313" key="5">
    <source>
        <dbReference type="Proteomes" id="UP000593568"/>
    </source>
</evidence>
<dbReference type="GO" id="GO:0008270">
    <property type="term" value="F:zinc ion binding"/>
    <property type="evidence" value="ECO:0007669"/>
    <property type="project" value="UniProtKB-KW"/>
</dbReference>
<comment type="caution">
    <text evidence="4">The sequence shown here is derived from an EMBL/GenBank/DDBJ whole genome shotgun (WGS) entry which is preliminary data.</text>
</comment>
<dbReference type="InterPro" id="IPR025558">
    <property type="entry name" value="DUF4283"/>
</dbReference>
<dbReference type="Proteomes" id="UP000593568">
    <property type="component" value="Unassembled WGS sequence"/>
</dbReference>
<gene>
    <name evidence="4" type="ORF">Gotri_015813</name>
</gene>
<accession>A0A7J9E1C1</accession>
<dbReference type="PANTHER" id="PTHR31286">
    <property type="entry name" value="GLYCINE-RICH CELL WALL STRUCTURAL PROTEIN 1.8-LIKE"/>
    <property type="match status" value="1"/>
</dbReference>
<protein>
    <recommendedName>
        <fullName evidence="3">CCHC-type domain-containing protein</fullName>
    </recommendedName>
</protein>
<keyword evidence="1" id="KW-0479">Metal-binding</keyword>
<feature type="region of interest" description="Disordered" evidence="2">
    <location>
        <begin position="361"/>
        <end position="386"/>
    </location>
</feature>
<dbReference type="AlphaFoldDB" id="A0A7J9E1C1"/>
<evidence type="ECO:0000259" key="3">
    <source>
        <dbReference type="PROSITE" id="PS50158"/>
    </source>
</evidence>
<keyword evidence="5" id="KW-1185">Reference proteome</keyword>
<keyword evidence="1" id="KW-0862">Zinc</keyword>
<evidence type="ECO:0000313" key="4">
    <source>
        <dbReference type="EMBL" id="MBA0766809.1"/>
    </source>
</evidence>
<dbReference type="PANTHER" id="PTHR31286:SF173">
    <property type="entry name" value="DUF4283 DOMAIN-CONTAINING PROTEIN"/>
    <property type="match status" value="1"/>
</dbReference>
<dbReference type="Pfam" id="PF14111">
    <property type="entry name" value="DUF4283"/>
    <property type="match status" value="1"/>
</dbReference>
<reference evidence="4 5" key="1">
    <citation type="journal article" date="2019" name="Genome Biol. Evol.">
        <title>Insights into the evolution of the New World diploid cottons (Gossypium, subgenus Houzingenia) based on genome sequencing.</title>
        <authorList>
            <person name="Grover C.E."/>
            <person name="Arick M.A. 2nd"/>
            <person name="Thrash A."/>
            <person name="Conover J.L."/>
            <person name="Sanders W.S."/>
            <person name="Peterson D.G."/>
            <person name="Frelichowski J.E."/>
            <person name="Scheffler J.A."/>
            <person name="Scheffler B.E."/>
            <person name="Wendel J.F."/>
        </authorList>
    </citation>
    <scope>NUCLEOTIDE SEQUENCE [LARGE SCALE GENOMIC DNA]</scope>
    <source>
        <strain evidence="4">8</strain>
        <tissue evidence="4">Leaf</tissue>
    </source>
</reference>
<dbReference type="InterPro" id="IPR001878">
    <property type="entry name" value="Znf_CCHC"/>
</dbReference>
<evidence type="ECO:0000256" key="1">
    <source>
        <dbReference type="PROSITE-ProRule" id="PRU00047"/>
    </source>
</evidence>
<feature type="domain" description="CCHC-type" evidence="3">
    <location>
        <begin position="197"/>
        <end position="211"/>
    </location>
</feature>
<dbReference type="GO" id="GO:0003676">
    <property type="term" value="F:nucleic acid binding"/>
    <property type="evidence" value="ECO:0007669"/>
    <property type="project" value="InterPro"/>
</dbReference>
<organism evidence="4 5">
    <name type="scientific">Gossypium trilobum</name>
    <dbReference type="NCBI Taxonomy" id="34281"/>
    <lineage>
        <taxon>Eukaryota</taxon>
        <taxon>Viridiplantae</taxon>
        <taxon>Streptophyta</taxon>
        <taxon>Embryophyta</taxon>
        <taxon>Tracheophyta</taxon>
        <taxon>Spermatophyta</taxon>
        <taxon>Magnoliopsida</taxon>
        <taxon>eudicotyledons</taxon>
        <taxon>Gunneridae</taxon>
        <taxon>Pentapetalae</taxon>
        <taxon>rosids</taxon>
        <taxon>malvids</taxon>
        <taxon>Malvales</taxon>
        <taxon>Malvaceae</taxon>
        <taxon>Malvoideae</taxon>
        <taxon>Gossypium</taxon>
    </lineage>
</organism>
<dbReference type="SUPFAM" id="SSF57756">
    <property type="entry name" value="Retrovirus zinc finger-like domains"/>
    <property type="match status" value="1"/>
</dbReference>
<keyword evidence="1" id="KW-0863">Zinc-finger</keyword>
<dbReference type="InterPro" id="IPR040256">
    <property type="entry name" value="At4g02000-like"/>
</dbReference>
<dbReference type="InterPro" id="IPR036875">
    <property type="entry name" value="Znf_CCHC_sf"/>
</dbReference>
<feature type="compositionally biased region" description="Basic and acidic residues" evidence="2">
    <location>
        <begin position="211"/>
        <end position="224"/>
    </location>
</feature>
<evidence type="ECO:0000256" key="2">
    <source>
        <dbReference type="SAM" id="MobiDB-lite"/>
    </source>
</evidence>
<name>A0A7J9E1C1_9ROSI</name>
<feature type="region of interest" description="Disordered" evidence="2">
    <location>
        <begin position="211"/>
        <end position="231"/>
    </location>
</feature>
<dbReference type="PROSITE" id="PS50158">
    <property type="entry name" value="ZF_CCHC"/>
    <property type="match status" value="1"/>
</dbReference>
<sequence>MDSLCENSLCQDTGAYNSSMEDLTPKKVRFGDKYDDVGKDMLIDSIVEPVLSWKDKLLGQSSKANRSGLEEGNDFNLMEGDIQKSIVNGIPSIDFSKRIHQFLIKDMENIVSSSPFQLMDIKNGYFLAKFQNKLDCEKVLTEGPWIIFGQYLIVQPCPSANHNYSPAWLCRGLDFWDFQATYINNSVSEIRILANGCFHCGRYGHVKEACPHKSTDPNTRKETSTSDSSLISKNMVIDRTGEKSESFGLWMLVEKKSQHKSRESRHLGTKNSIKNIEGSRFRALIDSDINEENNSTATNVTLRNQSNKGKEIVLGNSQGGRFMQQKLDESASGPQFDTSHNLGFKNTANQSKIKSMVNKTINRPESSTNKVASQDRINTGPTKTTGNGDLVIDDLLVENAEMTTGKRLAHSSGQPLMESLRGG</sequence>
<dbReference type="EMBL" id="JABEZW010000006">
    <property type="protein sequence ID" value="MBA0766809.1"/>
    <property type="molecule type" value="Genomic_DNA"/>
</dbReference>